<dbReference type="AlphaFoldDB" id="A0A4Q2V1H0"/>
<dbReference type="PANTHER" id="PTHR46481:SF10">
    <property type="entry name" value="ZINC FINGER BED DOMAIN-CONTAINING PROTEIN 39"/>
    <property type="match status" value="1"/>
</dbReference>
<dbReference type="EMBL" id="MQTW01000469">
    <property type="protein sequence ID" value="RYC79970.1"/>
    <property type="molecule type" value="Genomic_DNA"/>
</dbReference>
<gene>
    <name evidence="6" type="ORF">BFJ63_vAg17144</name>
</gene>
<keyword evidence="2" id="KW-0479">Metal-binding</keyword>
<comment type="caution">
    <text evidence="6">The sequence shown here is derived from an EMBL/GenBank/DDBJ whole genome shotgun (WGS) entry which is preliminary data.</text>
</comment>
<proteinExistence type="predicted"/>
<sequence>MKSIIFSRRLDRFKELLVRWLVCCHIAFFQIGNDYFRDLLFYLFPPLADLLPTAASTIRQWVMNMFEVRKERLRQDMLDSRSSISLSFDLWTSANYLAVLGVAAHFIDKSGLRRTAVLALREVEGEHSGENIADVLLQVIKDYKITDRVGYFMSDNASANDVCVDFVPRAVYPRMSDKQRKRRRLRCFGHIVNLCAQAFLIGKDAEKVCKDLDAAYREGDMKALNVKERIQVFCDHYEAGQSQKSLTKDRLSEQQWDELAHLHDQLETFYDGTLSTEGRLSTLADHFQTLDWLLNEIQQAKIKLEELHKAAVRRNTSRGAVAAEVDDFAFLAASAEAS</sequence>
<reference evidence="6 7" key="1">
    <citation type="submission" date="2016-12" db="EMBL/GenBank/DDBJ databases">
        <title>Draft genome sequence of Fusarium oxysporum causing rot on Narcissus.</title>
        <authorList>
            <person name="Armitage A.D."/>
            <person name="Taylor A."/>
            <person name="Clarkson J.P."/>
            <person name="Harrison R.J."/>
            <person name="Jackson A.C."/>
        </authorList>
    </citation>
    <scope>NUCLEOTIDE SEQUENCE [LARGE SCALE GENOMIC DNA]</scope>
    <source>
        <strain evidence="6 7">N139</strain>
    </source>
</reference>
<evidence type="ECO:0000256" key="1">
    <source>
        <dbReference type="ARBA" id="ARBA00004123"/>
    </source>
</evidence>
<evidence type="ECO:0000256" key="4">
    <source>
        <dbReference type="ARBA" id="ARBA00022833"/>
    </source>
</evidence>
<dbReference type="Proteomes" id="UP000290540">
    <property type="component" value="Unassembled WGS sequence"/>
</dbReference>
<evidence type="ECO:0000313" key="7">
    <source>
        <dbReference type="Proteomes" id="UP000290540"/>
    </source>
</evidence>
<evidence type="ECO:0008006" key="8">
    <source>
        <dbReference type="Google" id="ProtNLM"/>
    </source>
</evidence>
<dbReference type="InterPro" id="IPR052035">
    <property type="entry name" value="ZnF_BED_domain_contain"/>
</dbReference>
<evidence type="ECO:0000313" key="6">
    <source>
        <dbReference type="EMBL" id="RYC79970.1"/>
    </source>
</evidence>
<evidence type="ECO:0000256" key="3">
    <source>
        <dbReference type="ARBA" id="ARBA00022771"/>
    </source>
</evidence>
<name>A0A4Q2V1H0_FUSOX</name>
<dbReference type="InterPro" id="IPR012337">
    <property type="entry name" value="RNaseH-like_sf"/>
</dbReference>
<dbReference type="PANTHER" id="PTHR46481">
    <property type="entry name" value="ZINC FINGER BED DOMAIN-CONTAINING PROTEIN 4"/>
    <property type="match status" value="1"/>
</dbReference>
<comment type="subcellular location">
    <subcellularLocation>
        <location evidence="1">Nucleus</location>
    </subcellularLocation>
</comment>
<dbReference type="GO" id="GO:0008270">
    <property type="term" value="F:zinc ion binding"/>
    <property type="evidence" value="ECO:0007669"/>
    <property type="project" value="UniProtKB-KW"/>
</dbReference>
<dbReference type="GO" id="GO:0005634">
    <property type="term" value="C:nucleus"/>
    <property type="evidence" value="ECO:0007669"/>
    <property type="project" value="UniProtKB-SubCell"/>
</dbReference>
<evidence type="ECO:0000256" key="2">
    <source>
        <dbReference type="ARBA" id="ARBA00022723"/>
    </source>
</evidence>
<organism evidence="6 7">
    <name type="scientific">Fusarium oxysporum f. sp. narcissi</name>
    <dbReference type="NCBI Taxonomy" id="451672"/>
    <lineage>
        <taxon>Eukaryota</taxon>
        <taxon>Fungi</taxon>
        <taxon>Dikarya</taxon>
        <taxon>Ascomycota</taxon>
        <taxon>Pezizomycotina</taxon>
        <taxon>Sordariomycetes</taxon>
        <taxon>Hypocreomycetidae</taxon>
        <taxon>Hypocreales</taxon>
        <taxon>Nectriaceae</taxon>
        <taxon>Fusarium</taxon>
        <taxon>Fusarium oxysporum species complex</taxon>
    </lineage>
</organism>
<keyword evidence="4" id="KW-0862">Zinc</keyword>
<accession>A0A4Q2V1H0</accession>
<keyword evidence="3" id="KW-0863">Zinc-finger</keyword>
<dbReference type="SUPFAM" id="SSF53098">
    <property type="entry name" value="Ribonuclease H-like"/>
    <property type="match status" value="1"/>
</dbReference>
<protein>
    <recommendedName>
        <fullName evidence="8">AC transposase</fullName>
    </recommendedName>
</protein>
<evidence type="ECO:0000256" key="5">
    <source>
        <dbReference type="ARBA" id="ARBA00023242"/>
    </source>
</evidence>
<keyword evidence="5" id="KW-0539">Nucleus</keyword>